<reference evidence="1 2" key="1">
    <citation type="submission" date="2020-08" db="EMBL/GenBank/DDBJ databases">
        <title>Genomic Encyclopedia of Type Strains, Phase III (KMG-III): the genomes of soil and plant-associated and newly described type strains.</title>
        <authorList>
            <person name="Whitman W."/>
        </authorList>
    </citation>
    <scope>NUCLEOTIDE SEQUENCE [LARGE SCALE GENOMIC DNA]</scope>
    <source>
        <strain evidence="1 2">CECT 3287</strain>
    </source>
</reference>
<dbReference type="Proteomes" id="UP000590749">
    <property type="component" value="Unassembled WGS sequence"/>
</dbReference>
<comment type="caution">
    <text evidence="1">The sequence shown here is derived from an EMBL/GenBank/DDBJ whole genome shotgun (WGS) entry which is preliminary data.</text>
</comment>
<name>A0A7W5FF95_9ACTN</name>
<keyword evidence="2" id="KW-1185">Reference proteome</keyword>
<dbReference type="AlphaFoldDB" id="A0A7W5FF95"/>
<protein>
    <submittedName>
        <fullName evidence="1">Uncharacterized protein</fullName>
    </submittedName>
</protein>
<organism evidence="1 2">
    <name type="scientific">Actinoplanes campanulatus</name>
    <dbReference type="NCBI Taxonomy" id="113559"/>
    <lineage>
        <taxon>Bacteria</taxon>
        <taxon>Bacillati</taxon>
        <taxon>Actinomycetota</taxon>
        <taxon>Actinomycetes</taxon>
        <taxon>Micromonosporales</taxon>
        <taxon>Micromonosporaceae</taxon>
        <taxon>Actinoplanes</taxon>
    </lineage>
</organism>
<dbReference type="EMBL" id="JACHXF010000008">
    <property type="protein sequence ID" value="MBB3096368.1"/>
    <property type="molecule type" value="Genomic_DNA"/>
</dbReference>
<accession>A0A7W5FF95</accession>
<evidence type="ECO:0000313" key="2">
    <source>
        <dbReference type="Proteomes" id="UP000590749"/>
    </source>
</evidence>
<proteinExistence type="predicted"/>
<sequence length="64" mass="6882">MGFVDDDRIPALLAQAGDMTLGLERVDGDDRPPEVGERIAVGRQFLADALDSGGVQPDERQCEP</sequence>
<evidence type="ECO:0000313" key="1">
    <source>
        <dbReference type="EMBL" id="MBB3096368.1"/>
    </source>
</evidence>
<gene>
    <name evidence="1" type="ORF">FHR83_004038</name>
</gene>